<evidence type="ECO:0000256" key="1">
    <source>
        <dbReference type="SAM" id="SignalP"/>
    </source>
</evidence>
<dbReference type="STRING" id="1678841.TBC1_121046"/>
<dbReference type="InterPro" id="IPR001478">
    <property type="entry name" value="PDZ"/>
</dbReference>
<dbReference type="PROSITE" id="PS50106">
    <property type="entry name" value="PDZ"/>
    <property type="match status" value="1"/>
</dbReference>
<sequence length="596" mass="63235">MRYFASVYITLLLLTGGFRLSAQEAAGSSERLQKHIEYLASEQLAGRKAGTPGDSMAAAYIRDQFRAAGATLMLHEGYQYFSLVADVKAGEKNSFTAGGRIFTSEKDFQPFSFSASAGAVAPLVFAGFGIAGESGELKWDDFSGIDVRDKWVMALRGDPEPDNPNSAFIPLATDRAKALSARDRGAAGLLLVSPSSIERSDRTIDIAFDKSVSDAGIPVVSITRNLAAFLLGLPGSAVDSLEKSMLTGRKSINFAGNLEVSVTTEVIRSKVTSRNVVAVIPGSDPLLKDEFIVIGAHYDHLGMGGPGSGSRMIDTTAVHAGADDNASGVASLIELACWFGQQGINRGRSIVFVAFGAEEMGLLGSRHFVSDPPFSLKSVKAMINMDMVGRLKTDEPVVTIAGTGTFTVADSLLNIVASGRPFEVKRSPDGYGPSDHAAFYGEGIPVLFVSTGAHADYHTPYDLPERINAAGQQQVTDFIASLIKELSRLTPAPVFSESGSRQQAGHYGRNLKVTLGIMPDVSGAETSGGMKVESVRKDGPAALSGMVKGDIIVAINGLPVANVYDYMGRMGKLNPGDRVNIEVIRNGNREILIVQL</sequence>
<dbReference type="Pfam" id="PF13180">
    <property type="entry name" value="PDZ_2"/>
    <property type="match status" value="1"/>
</dbReference>
<dbReference type="Pfam" id="PF04389">
    <property type="entry name" value="Peptidase_M28"/>
    <property type="match status" value="1"/>
</dbReference>
<gene>
    <name evidence="3" type="ORF">TBC1_121046</name>
</gene>
<dbReference type="Gene3D" id="3.50.30.30">
    <property type="match status" value="1"/>
</dbReference>
<dbReference type="Gene3D" id="2.30.42.10">
    <property type="match status" value="1"/>
</dbReference>
<dbReference type="GO" id="GO:0006508">
    <property type="term" value="P:proteolysis"/>
    <property type="evidence" value="ECO:0007669"/>
    <property type="project" value="InterPro"/>
</dbReference>
<dbReference type="InterPro" id="IPR007484">
    <property type="entry name" value="Peptidase_M28"/>
</dbReference>
<dbReference type="GO" id="GO:0008235">
    <property type="term" value="F:metalloexopeptidase activity"/>
    <property type="evidence" value="ECO:0007669"/>
    <property type="project" value="InterPro"/>
</dbReference>
<dbReference type="SUPFAM" id="SSF52025">
    <property type="entry name" value="PA domain"/>
    <property type="match status" value="1"/>
</dbReference>
<keyword evidence="1" id="KW-0732">Signal</keyword>
<dbReference type="Gene3D" id="3.40.630.10">
    <property type="entry name" value="Zn peptidases"/>
    <property type="match status" value="2"/>
</dbReference>
<proteinExistence type="predicted"/>
<reference evidence="3" key="1">
    <citation type="journal article" date="2015" name="Genome Announc.">
        <title>Draft Genome Sequence of Bacteroidales Strain TBC1, a Novel Isolate from a Methanogenic Wastewater Treatment System.</title>
        <authorList>
            <person name="Tourlousse D.M."/>
            <person name="Matsuura N."/>
            <person name="Sun L."/>
            <person name="Toyonaga M."/>
            <person name="Kuroda K."/>
            <person name="Ohashi A."/>
            <person name="Cruz R."/>
            <person name="Yamaguchi T."/>
            <person name="Sekiguchi Y."/>
        </authorList>
    </citation>
    <scope>NUCLEOTIDE SEQUENCE [LARGE SCALE GENOMIC DNA]</scope>
    <source>
        <strain evidence="3">TBC1</strain>
    </source>
</reference>
<dbReference type="InterPro" id="IPR046450">
    <property type="entry name" value="PA_dom_sf"/>
</dbReference>
<dbReference type="SUPFAM" id="SSF50156">
    <property type="entry name" value="PDZ domain-like"/>
    <property type="match status" value="1"/>
</dbReference>
<dbReference type="EMBL" id="DF968183">
    <property type="protein sequence ID" value="GAP45225.1"/>
    <property type="molecule type" value="Genomic_DNA"/>
</dbReference>
<dbReference type="AlphaFoldDB" id="A0A0S7C7C6"/>
<dbReference type="InterPro" id="IPR036034">
    <property type="entry name" value="PDZ_sf"/>
</dbReference>
<dbReference type="OrthoDB" id="9764939at2"/>
<accession>A0A0S7C7C6</accession>
<evidence type="ECO:0000259" key="2">
    <source>
        <dbReference type="PROSITE" id="PS50106"/>
    </source>
</evidence>
<keyword evidence="4" id="KW-1185">Reference proteome</keyword>
<dbReference type="SUPFAM" id="SSF53187">
    <property type="entry name" value="Zn-dependent exopeptidases"/>
    <property type="match status" value="1"/>
</dbReference>
<feature type="chain" id="PRO_5006633660" evidence="1">
    <location>
        <begin position="23"/>
        <end position="596"/>
    </location>
</feature>
<name>A0A0S7C7C6_9BACT</name>
<organism evidence="3">
    <name type="scientific">Lentimicrobium saccharophilum</name>
    <dbReference type="NCBI Taxonomy" id="1678841"/>
    <lineage>
        <taxon>Bacteria</taxon>
        <taxon>Pseudomonadati</taxon>
        <taxon>Bacteroidota</taxon>
        <taxon>Bacteroidia</taxon>
        <taxon>Bacteroidales</taxon>
        <taxon>Lentimicrobiaceae</taxon>
        <taxon>Lentimicrobium</taxon>
    </lineage>
</organism>
<dbReference type="InterPro" id="IPR045175">
    <property type="entry name" value="M28_fam"/>
</dbReference>
<evidence type="ECO:0000313" key="3">
    <source>
        <dbReference type="EMBL" id="GAP45225.1"/>
    </source>
</evidence>
<evidence type="ECO:0000313" key="4">
    <source>
        <dbReference type="Proteomes" id="UP000053091"/>
    </source>
</evidence>
<dbReference type="RefSeq" id="WP_062045441.1">
    <property type="nucleotide sequence ID" value="NZ_DF968183.1"/>
</dbReference>
<dbReference type="PANTHER" id="PTHR12147:SF26">
    <property type="entry name" value="PEPTIDASE M28 DOMAIN-CONTAINING PROTEIN"/>
    <property type="match status" value="1"/>
</dbReference>
<feature type="signal peptide" evidence="1">
    <location>
        <begin position="1"/>
        <end position="22"/>
    </location>
</feature>
<dbReference type="Proteomes" id="UP000053091">
    <property type="component" value="Unassembled WGS sequence"/>
</dbReference>
<protein>
    <submittedName>
        <fullName evidence="3">Peptidase</fullName>
    </submittedName>
</protein>
<feature type="domain" description="PDZ" evidence="2">
    <location>
        <begin position="523"/>
        <end position="563"/>
    </location>
</feature>
<dbReference type="SMART" id="SM00228">
    <property type="entry name" value="PDZ"/>
    <property type="match status" value="1"/>
</dbReference>
<dbReference type="PANTHER" id="PTHR12147">
    <property type="entry name" value="METALLOPEPTIDASE M28 FAMILY MEMBER"/>
    <property type="match status" value="1"/>
</dbReference>